<evidence type="ECO:0000313" key="2">
    <source>
        <dbReference type="Proteomes" id="UP000266723"/>
    </source>
</evidence>
<reference evidence="1 2" key="1">
    <citation type="journal article" date="2020" name="BMC Genomics">
        <title>Intraspecific diversification of the crop wild relative Brassica cretica Lam. using demographic model selection.</title>
        <authorList>
            <person name="Kioukis A."/>
            <person name="Michalopoulou V.A."/>
            <person name="Briers L."/>
            <person name="Pirintsos S."/>
            <person name="Studholme D.J."/>
            <person name="Pavlidis P."/>
            <person name="Sarris P.F."/>
        </authorList>
    </citation>
    <scope>NUCLEOTIDE SEQUENCE [LARGE SCALE GENOMIC DNA]</scope>
    <source>
        <strain evidence="2">cv. PFS-1207/04</strain>
    </source>
</reference>
<gene>
    <name evidence="1" type="ORF">DY000_02039027</name>
</gene>
<proteinExistence type="predicted"/>
<evidence type="ECO:0000313" key="1">
    <source>
        <dbReference type="EMBL" id="KAF3530088.1"/>
    </source>
</evidence>
<name>A0ABQ7BCS3_BRACR</name>
<dbReference type="EMBL" id="QGKV02001507">
    <property type="protein sequence ID" value="KAF3530088.1"/>
    <property type="molecule type" value="Genomic_DNA"/>
</dbReference>
<comment type="caution">
    <text evidence="1">The sequence shown here is derived from an EMBL/GenBank/DDBJ whole genome shotgun (WGS) entry which is preliminary data.</text>
</comment>
<sequence>MLVHMTVWSSKKVFLSRKEISSKTNLQASTTSRETEDLLFFRMPRFVLEMFAGLKMFCDVARV</sequence>
<organism evidence="1 2">
    <name type="scientific">Brassica cretica</name>
    <name type="common">Mustard</name>
    <dbReference type="NCBI Taxonomy" id="69181"/>
    <lineage>
        <taxon>Eukaryota</taxon>
        <taxon>Viridiplantae</taxon>
        <taxon>Streptophyta</taxon>
        <taxon>Embryophyta</taxon>
        <taxon>Tracheophyta</taxon>
        <taxon>Spermatophyta</taxon>
        <taxon>Magnoliopsida</taxon>
        <taxon>eudicotyledons</taxon>
        <taxon>Gunneridae</taxon>
        <taxon>Pentapetalae</taxon>
        <taxon>rosids</taxon>
        <taxon>malvids</taxon>
        <taxon>Brassicales</taxon>
        <taxon>Brassicaceae</taxon>
        <taxon>Brassiceae</taxon>
        <taxon>Brassica</taxon>
    </lineage>
</organism>
<accession>A0ABQ7BCS3</accession>
<keyword evidence="2" id="KW-1185">Reference proteome</keyword>
<protein>
    <submittedName>
        <fullName evidence="1">Uncharacterized protein</fullName>
    </submittedName>
</protein>
<dbReference type="Proteomes" id="UP000266723">
    <property type="component" value="Unassembled WGS sequence"/>
</dbReference>